<dbReference type="Pfam" id="PF03773">
    <property type="entry name" value="ArsP_1"/>
    <property type="match status" value="1"/>
</dbReference>
<feature type="transmembrane region" description="Helical" evidence="7">
    <location>
        <begin position="121"/>
        <end position="141"/>
    </location>
</feature>
<dbReference type="RefSeq" id="WP_136373967.1">
    <property type="nucleotide sequence ID" value="NZ_SSOB01000074.1"/>
</dbReference>
<proteinExistence type="inferred from homology"/>
<comment type="caution">
    <text evidence="8">The sequence shown here is derived from an EMBL/GenBank/DDBJ whole genome shotgun (WGS) entry which is preliminary data.</text>
</comment>
<evidence type="ECO:0000256" key="6">
    <source>
        <dbReference type="ARBA" id="ARBA00023136"/>
    </source>
</evidence>
<organism evidence="8 9">
    <name type="scientific">Cohnella fermenti</name>
    <dbReference type="NCBI Taxonomy" id="2565925"/>
    <lineage>
        <taxon>Bacteria</taxon>
        <taxon>Bacillati</taxon>
        <taxon>Bacillota</taxon>
        <taxon>Bacilli</taxon>
        <taxon>Bacillales</taxon>
        <taxon>Paenibacillaceae</taxon>
        <taxon>Cohnella</taxon>
    </lineage>
</organism>
<feature type="transmembrane region" description="Helical" evidence="7">
    <location>
        <begin position="217"/>
        <end position="233"/>
    </location>
</feature>
<comment type="subcellular location">
    <subcellularLocation>
        <location evidence="1">Cell membrane</location>
        <topology evidence="1">Multi-pass membrane protein</topology>
    </subcellularLocation>
</comment>
<evidence type="ECO:0000313" key="9">
    <source>
        <dbReference type="Proteomes" id="UP000310636"/>
    </source>
</evidence>
<keyword evidence="4 7" id="KW-0812">Transmembrane</keyword>
<sequence length="304" mass="32507">MNTFLQMNTVFISMIIEAIPFVLIGVIVSGIIQMFVTEQAIARILPRNRFLSSLLGCGVGVFFPSCECGIVPITRRLMKKGVPLNAGIAFMLTGPIINPIVLFSTYIAFGNNWNMVAIRAGMAIAVAFLVSMLLSLMFPALPFREQIALPPVAAALEPGVVVPSPRKPIAKQLYGVLTHSIDEFFSVGKYVVLGALIAACMQTYIPTASLLHLGSNPLTASLVMIGLAFAVSLCSEADAFIAASFRSTFSVGAISAFLVFGPMIDIKNTLMLLGTFNKKFVFALIALVTVFTLAGSLIVGRIYG</sequence>
<dbReference type="GO" id="GO:0005886">
    <property type="term" value="C:plasma membrane"/>
    <property type="evidence" value="ECO:0007669"/>
    <property type="project" value="UniProtKB-SubCell"/>
</dbReference>
<dbReference type="InterPro" id="IPR005524">
    <property type="entry name" value="DUF318"/>
</dbReference>
<evidence type="ECO:0000256" key="5">
    <source>
        <dbReference type="ARBA" id="ARBA00022989"/>
    </source>
</evidence>
<dbReference type="PANTHER" id="PTHR34184:SF4">
    <property type="entry name" value="UPF0718 PROTEIN YCGR"/>
    <property type="match status" value="1"/>
</dbReference>
<evidence type="ECO:0000256" key="3">
    <source>
        <dbReference type="ARBA" id="ARBA00022475"/>
    </source>
</evidence>
<dbReference type="PANTHER" id="PTHR34184">
    <property type="entry name" value="UPF0718 PROTEIN YCGR"/>
    <property type="match status" value="1"/>
</dbReference>
<evidence type="ECO:0000313" key="8">
    <source>
        <dbReference type="EMBL" id="THF72690.1"/>
    </source>
</evidence>
<comment type="similarity">
    <text evidence="2">Belongs to the UPF0718 family.</text>
</comment>
<dbReference type="OrthoDB" id="9810876at2"/>
<name>A0A4S4BEP2_9BACL</name>
<feature type="transmembrane region" description="Helical" evidence="7">
    <location>
        <begin position="187"/>
        <end position="205"/>
    </location>
</feature>
<keyword evidence="5 7" id="KW-1133">Transmembrane helix</keyword>
<feature type="transmembrane region" description="Helical" evidence="7">
    <location>
        <begin position="280"/>
        <end position="303"/>
    </location>
</feature>
<dbReference type="AlphaFoldDB" id="A0A4S4BEP2"/>
<keyword evidence="6 7" id="KW-0472">Membrane</keyword>
<dbReference type="EMBL" id="SSOB01000074">
    <property type="protein sequence ID" value="THF72690.1"/>
    <property type="molecule type" value="Genomic_DNA"/>
</dbReference>
<evidence type="ECO:0000256" key="7">
    <source>
        <dbReference type="SAM" id="Phobius"/>
    </source>
</evidence>
<dbReference type="Proteomes" id="UP000310636">
    <property type="component" value="Unassembled WGS sequence"/>
</dbReference>
<reference evidence="8 9" key="1">
    <citation type="submission" date="2019-04" db="EMBL/GenBank/DDBJ databases">
        <title>Cohnella sp. nov. isolated from preserved vegetables.</title>
        <authorList>
            <person name="Lin S.-Y."/>
            <person name="Hung M.-H."/>
            <person name="Young C.-C."/>
        </authorList>
    </citation>
    <scope>NUCLEOTIDE SEQUENCE [LARGE SCALE GENOMIC DNA]</scope>
    <source>
        <strain evidence="8 9">CC-MHH1044</strain>
    </source>
</reference>
<evidence type="ECO:0000256" key="4">
    <source>
        <dbReference type="ARBA" id="ARBA00022692"/>
    </source>
</evidence>
<keyword evidence="3" id="KW-1003">Cell membrane</keyword>
<feature type="transmembrane region" description="Helical" evidence="7">
    <location>
        <begin position="12"/>
        <end position="32"/>
    </location>
</feature>
<gene>
    <name evidence="8" type="ORF">E6C55_32345</name>
</gene>
<feature type="transmembrane region" description="Helical" evidence="7">
    <location>
        <begin position="53"/>
        <end position="74"/>
    </location>
</feature>
<protein>
    <submittedName>
        <fullName evidence="8">Permease</fullName>
    </submittedName>
</protein>
<keyword evidence="9" id="KW-1185">Reference proteome</keyword>
<evidence type="ECO:0000256" key="2">
    <source>
        <dbReference type="ARBA" id="ARBA00006386"/>
    </source>
</evidence>
<accession>A0A4S4BEP2</accession>
<feature type="transmembrane region" description="Helical" evidence="7">
    <location>
        <begin position="86"/>
        <end position="109"/>
    </location>
</feature>
<evidence type="ECO:0000256" key="1">
    <source>
        <dbReference type="ARBA" id="ARBA00004651"/>
    </source>
</evidence>
<dbReference type="InterPro" id="IPR052923">
    <property type="entry name" value="UPF0718"/>
</dbReference>